<feature type="compositionally biased region" description="Basic residues" evidence="2">
    <location>
        <begin position="873"/>
        <end position="882"/>
    </location>
</feature>
<feature type="compositionally biased region" description="Acidic residues" evidence="2">
    <location>
        <begin position="133"/>
        <end position="142"/>
    </location>
</feature>
<evidence type="ECO:0000256" key="2">
    <source>
        <dbReference type="SAM" id="MobiDB-lite"/>
    </source>
</evidence>
<gene>
    <name evidence="4" type="ORF">Q4I31_002888</name>
</gene>
<feature type="compositionally biased region" description="Basic and acidic residues" evidence="2">
    <location>
        <begin position="588"/>
        <end position="597"/>
    </location>
</feature>
<comment type="caution">
    <text evidence="4">The sequence shown here is derived from an EMBL/GenBank/DDBJ whole genome shotgun (WGS) entry which is preliminary data.</text>
</comment>
<organism evidence="4 5">
    <name type="scientific">Leishmania lindenbergi</name>
    <dbReference type="NCBI Taxonomy" id="651832"/>
    <lineage>
        <taxon>Eukaryota</taxon>
        <taxon>Discoba</taxon>
        <taxon>Euglenozoa</taxon>
        <taxon>Kinetoplastea</taxon>
        <taxon>Metakinetoplastina</taxon>
        <taxon>Trypanosomatida</taxon>
        <taxon>Trypanosomatidae</taxon>
        <taxon>Leishmaniinae</taxon>
        <taxon>Leishmania</taxon>
    </lineage>
</organism>
<dbReference type="AlphaFoldDB" id="A0AAW3AKD9"/>
<evidence type="ECO:0000259" key="3">
    <source>
        <dbReference type="Pfam" id="PF11074"/>
    </source>
</evidence>
<reference evidence="4 5" key="1">
    <citation type="submission" date="2024-02" db="EMBL/GenBank/DDBJ databases">
        <title>FIRST GENOME SEQUENCES OF Leishmania (Viannia) shawi, Leishmania (Viannia) lindenbergi AND Leishmania (Viannia) utingensis.</title>
        <authorList>
            <person name="Resadore F."/>
            <person name="Custodio M.G.F."/>
            <person name="Boite M.C."/>
            <person name="Cupolillo E."/>
            <person name="Ferreira G.E.M."/>
        </authorList>
    </citation>
    <scope>NUCLEOTIDE SEQUENCE [LARGE SCALE GENOMIC DNA]</scope>
    <source>
        <strain evidence="4 5">MHOM/BR/1966/M15733</strain>
    </source>
</reference>
<evidence type="ECO:0000313" key="5">
    <source>
        <dbReference type="Proteomes" id="UP001500131"/>
    </source>
</evidence>
<keyword evidence="5" id="KW-1185">Reference proteome</keyword>
<feature type="domain" description="DUF2779" evidence="3">
    <location>
        <begin position="768"/>
        <end position="955"/>
    </location>
</feature>
<accession>A0AAW3AKD9</accession>
<feature type="compositionally biased region" description="Basic and acidic residues" evidence="2">
    <location>
        <begin position="862"/>
        <end position="872"/>
    </location>
</feature>
<feature type="coiled-coil region" evidence="1">
    <location>
        <begin position="48"/>
        <end position="78"/>
    </location>
</feature>
<dbReference type="Pfam" id="PF11074">
    <property type="entry name" value="DUF2779"/>
    <property type="match status" value="1"/>
</dbReference>
<evidence type="ECO:0000313" key="4">
    <source>
        <dbReference type="EMBL" id="KAL0507245.1"/>
    </source>
</evidence>
<dbReference type="InterPro" id="IPR021301">
    <property type="entry name" value="DUF2779"/>
</dbReference>
<dbReference type="EMBL" id="JBAMZK010000020">
    <property type="protein sequence ID" value="KAL0507245.1"/>
    <property type="molecule type" value="Genomic_DNA"/>
</dbReference>
<feature type="region of interest" description="Disordered" evidence="2">
    <location>
        <begin position="588"/>
        <end position="653"/>
    </location>
</feature>
<name>A0AAW3AKD9_9TRYP</name>
<feature type="compositionally biased region" description="Polar residues" evidence="2">
    <location>
        <begin position="996"/>
        <end position="1008"/>
    </location>
</feature>
<proteinExistence type="predicted"/>
<protein>
    <recommendedName>
        <fullName evidence="3">DUF2779 domain-containing protein</fullName>
    </recommendedName>
</protein>
<keyword evidence="1" id="KW-0175">Coiled coil</keyword>
<sequence>MFKKKIASVATAVASAPAATTAPATVKTTASARTPAKRDSQAKTLALIAKHRKILEEAKRQKAEMDQLTLEQGKLQLQQQFRQVKPASPSLAMPGATSAAAVAEDPSRDTFTALVDHFLASTRPLADLDETIQEADSPDDSPGEAPFKLPPPQQTQPPTATASPFIITHRSFAASLVCPKKLFLLQNRSDLIPKASLGDMMHFDDSVGFNELVRRWDRLQFGSRAVLVKENEFHQAVQRTEQLITTYFQGMYRSLGEQAPSLTIHRPAFAVEFPCTSHQTRADDDGASAAAAGSATMELRARPAVVRYRPKENQWIFLESQAVIDPISTPGRVSNSVQRFHFTTLCFRLWLTQPHLPIEVRKKFLQVNLDNIMSENSRGRSLESSARAAAPIDLKRSGLLHIRQFFPGPATLVDCDPPRLVKFIQRVSLEELMAEDCKYYGKEGRGRQYGNAAARAGGGGGHYFSHCGLSGGSGGSGAFDMRNFSSAIASDPLLAGRAAEVELAALELDGFHNARATRSQRHKDEAHHRLFEAEQCFVEELLRRHTLPLVKRHQEQMAASSLAGRSASSPLTAFSNLLGDEGFVRASRTPEEADDRKHGKGQKLTAQKAKGVAASSRGKRKAPTADEDEESNGVAESDAGDVATGSGDNIDSPRYARYVGPQCLRGGDACPFFTEGLCLPRKVENAILARDNHLFTFPSASLARKAEWWAQGKRTVLDVLAAYERGEGGVRLSSPQVRYANALRQGKVALNPKEIDAFFGRIRYPLFVIDFEAVQFALPPFAKVVAYQSVPFQFSLDVFQYDVLTETPTHYNYLHFGKGYSPNTDPRPSCIAELIRIVRLEREKKRKAMEASGELERIASERAAKEEAEAGRRPRRHCKAPKPPKITKFNPLEEPLQPYDGCFMAHFASFEKACLEKLGQLEVEYKDEIKSFCFLDTLDLIKKGYLHPNAHGSNSLKKVLPALCPDFQYGVFGSETTAAVMMAPNGPVLGVGSGGNSASEPDTSSSKASVGEGQDEQKGENAMGVYRLWHHMEGGGTVQDLERAKLGLGGGTQQSPNWSGSAHTSITKKERDILWQTLRIQLLEYCSLDTKALYEIMREIHKEREAAAGVKSLDKTGWVFIDPVPREVDF</sequence>
<dbReference type="Proteomes" id="UP001500131">
    <property type="component" value="Unassembled WGS sequence"/>
</dbReference>
<feature type="region of interest" description="Disordered" evidence="2">
    <location>
        <begin position="862"/>
        <end position="890"/>
    </location>
</feature>
<feature type="region of interest" description="Disordered" evidence="2">
    <location>
        <begin position="991"/>
        <end position="1018"/>
    </location>
</feature>
<evidence type="ECO:0000256" key="1">
    <source>
        <dbReference type="SAM" id="Coils"/>
    </source>
</evidence>
<feature type="region of interest" description="Disordered" evidence="2">
    <location>
        <begin position="133"/>
        <end position="161"/>
    </location>
</feature>